<accession>A0A2P6QYZ6</accession>
<organism evidence="1 2">
    <name type="scientific">Rosa chinensis</name>
    <name type="common">China rose</name>
    <dbReference type="NCBI Taxonomy" id="74649"/>
    <lineage>
        <taxon>Eukaryota</taxon>
        <taxon>Viridiplantae</taxon>
        <taxon>Streptophyta</taxon>
        <taxon>Embryophyta</taxon>
        <taxon>Tracheophyta</taxon>
        <taxon>Spermatophyta</taxon>
        <taxon>Magnoliopsida</taxon>
        <taxon>eudicotyledons</taxon>
        <taxon>Gunneridae</taxon>
        <taxon>Pentapetalae</taxon>
        <taxon>rosids</taxon>
        <taxon>fabids</taxon>
        <taxon>Rosales</taxon>
        <taxon>Rosaceae</taxon>
        <taxon>Rosoideae</taxon>
        <taxon>Rosoideae incertae sedis</taxon>
        <taxon>Rosa</taxon>
    </lineage>
</organism>
<dbReference type="Proteomes" id="UP000238479">
    <property type="component" value="Chromosome 4"/>
</dbReference>
<name>A0A2P6QYZ6_ROSCH</name>
<sequence length="74" mass="8393">MPFFFTLPFVFRSPMPFFFCSPMPFFFRSPSPFTEAGCGGTKPLPFSSAMEMSLNLSEVFCFGPDAIFSFDAFR</sequence>
<gene>
    <name evidence="1" type="ORF">RchiOBHm_Chr4g0424761</name>
</gene>
<protein>
    <submittedName>
        <fullName evidence="1">Uncharacterized protein</fullName>
    </submittedName>
</protein>
<proteinExistence type="predicted"/>
<reference evidence="1 2" key="1">
    <citation type="journal article" date="2018" name="Nat. Genet.">
        <title>The Rosa genome provides new insights in the design of modern roses.</title>
        <authorList>
            <person name="Bendahmane M."/>
        </authorList>
    </citation>
    <scope>NUCLEOTIDE SEQUENCE [LARGE SCALE GENOMIC DNA]</scope>
    <source>
        <strain evidence="2">cv. Old Blush</strain>
    </source>
</reference>
<keyword evidence="2" id="KW-1185">Reference proteome</keyword>
<dbReference type="EMBL" id="PDCK01000042">
    <property type="protein sequence ID" value="PRQ39400.1"/>
    <property type="molecule type" value="Genomic_DNA"/>
</dbReference>
<evidence type="ECO:0000313" key="1">
    <source>
        <dbReference type="EMBL" id="PRQ39400.1"/>
    </source>
</evidence>
<dbReference type="AlphaFoldDB" id="A0A2P6QYZ6"/>
<dbReference type="Gramene" id="PRQ39400">
    <property type="protein sequence ID" value="PRQ39400"/>
    <property type="gene ID" value="RchiOBHm_Chr4g0424761"/>
</dbReference>
<evidence type="ECO:0000313" key="2">
    <source>
        <dbReference type="Proteomes" id="UP000238479"/>
    </source>
</evidence>
<comment type="caution">
    <text evidence="1">The sequence shown here is derived from an EMBL/GenBank/DDBJ whole genome shotgun (WGS) entry which is preliminary data.</text>
</comment>